<dbReference type="EMBL" id="CP047121">
    <property type="protein sequence ID" value="QHB51292.1"/>
    <property type="molecule type" value="Genomic_DNA"/>
</dbReference>
<dbReference type="InterPro" id="IPR010879">
    <property type="entry name" value="DUF1508"/>
</dbReference>
<dbReference type="RefSeq" id="WP_003552160.1">
    <property type="nucleotide sequence ID" value="NZ_CABKOL010000106.1"/>
</dbReference>
<dbReference type="SUPFAM" id="SSF160113">
    <property type="entry name" value="YegP-like"/>
    <property type="match status" value="1"/>
</dbReference>
<reference evidence="2 3" key="1">
    <citation type="submission" date="2019-12" db="EMBL/GenBank/DDBJ databases">
        <title>Lactobacillus hilgardii FLUB.</title>
        <authorList>
            <person name="Gustaw K."/>
        </authorList>
    </citation>
    <scope>NUCLEOTIDE SEQUENCE [LARGE SCALE GENOMIC DNA]</scope>
    <source>
        <strain evidence="2 3">FLUB</strain>
    </source>
</reference>
<protein>
    <submittedName>
        <fullName evidence="2">DUF1508 domain-containing protein</fullName>
    </submittedName>
</protein>
<gene>
    <name evidence="2" type="ORF">GQR93_03150</name>
</gene>
<organism evidence="2 3">
    <name type="scientific">Lentilactobacillus hilgardii</name>
    <name type="common">Lactobacillus hilgardii</name>
    <dbReference type="NCBI Taxonomy" id="1588"/>
    <lineage>
        <taxon>Bacteria</taxon>
        <taxon>Bacillati</taxon>
        <taxon>Bacillota</taxon>
        <taxon>Bacilli</taxon>
        <taxon>Lactobacillales</taxon>
        <taxon>Lactobacillaceae</taxon>
        <taxon>Lentilactobacillus</taxon>
    </lineage>
</organism>
<dbReference type="Pfam" id="PF07411">
    <property type="entry name" value="DUF1508"/>
    <property type="match status" value="1"/>
</dbReference>
<accession>A0A6P1E6A6</accession>
<dbReference type="GeneID" id="69057357"/>
<proteinExistence type="predicted"/>
<dbReference type="Proteomes" id="UP000465035">
    <property type="component" value="Chromosome"/>
</dbReference>
<feature type="domain" description="DUF1508" evidence="1">
    <location>
        <begin position="10"/>
        <end position="45"/>
    </location>
</feature>
<dbReference type="Gene3D" id="2.30.29.80">
    <property type="match status" value="1"/>
</dbReference>
<dbReference type="InterPro" id="IPR036913">
    <property type="entry name" value="YegP-like_sf"/>
</dbReference>
<name>A0A6P1E6A6_LENHI</name>
<evidence type="ECO:0000313" key="2">
    <source>
        <dbReference type="EMBL" id="QHB51292.1"/>
    </source>
</evidence>
<evidence type="ECO:0000313" key="3">
    <source>
        <dbReference type="Proteomes" id="UP000465035"/>
    </source>
</evidence>
<dbReference type="AlphaFoldDB" id="A0A6P1E6A6"/>
<sequence length="59" mass="6585">MYFVIDQTPNGTFQFFIKSADHETIAMSKAFDTKLAAQKAVSIIMNGHLSPKSHIEDLV</sequence>
<evidence type="ECO:0000259" key="1">
    <source>
        <dbReference type="Pfam" id="PF07411"/>
    </source>
</evidence>
<dbReference type="SMR" id="A0A6P1E6A6"/>